<sequence>MNGSILYCSFFMKIALYAGTYIRDKDGAVRSIYQLVASFLKNGHQVVVWSPDVSEEDNHKPLRVYRLPSVPIPLYPDYKLGFFKAETERQLLEFAPDLVHISTPDIVGRKFLLFAKKNNLPVTSAYHTDFPSYLSYYRLGFAVTPVWKYLRWFYNTCDLVLAPNDSVRKKLEDQKIRNVDIWSRGIDTDLFDPSRRSGDLRNAWNAGERTVFVYAGRFVLYKDIEVVMGVYDRFMQEGYGNNVRFLMIGSGPEEDEMRRRMPEAVFTGYLTGKALPEAYASGDVFLFPSATEAFCNVVLEAFASGLPAVVSDVGGCMELVEKSAAGLVARAGDVDGFYRHCLAFLDNREQYLDMRAKGFAFAGGKSWASVNGALIARYQELVRTKAGAGE</sequence>
<gene>
    <name evidence="2" type="ordered locus">Cpha266_2155</name>
</gene>
<organism evidence="2 3">
    <name type="scientific">Chlorobium phaeobacteroides (strain DSM 266 / SMG 266 / 2430)</name>
    <dbReference type="NCBI Taxonomy" id="290317"/>
    <lineage>
        <taxon>Bacteria</taxon>
        <taxon>Pseudomonadati</taxon>
        <taxon>Chlorobiota</taxon>
        <taxon>Chlorobiia</taxon>
        <taxon>Chlorobiales</taxon>
        <taxon>Chlorobiaceae</taxon>
        <taxon>Chlorobium/Pelodictyon group</taxon>
        <taxon>Chlorobium</taxon>
    </lineage>
</organism>
<dbReference type="KEGG" id="cph:Cpha266_2155"/>
<dbReference type="CDD" id="cd03814">
    <property type="entry name" value="GT4-like"/>
    <property type="match status" value="1"/>
</dbReference>
<dbReference type="HOGENOM" id="CLU_009583_2_0_10"/>
<dbReference type="STRING" id="290317.Cpha266_2155"/>
<proteinExistence type="predicted"/>
<evidence type="ECO:0000313" key="2">
    <source>
        <dbReference type="EMBL" id="ABL66160.1"/>
    </source>
</evidence>
<dbReference type="EMBL" id="CP000492">
    <property type="protein sequence ID" value="ABL66160.1"/>
    <property type="molecule type" value="Genomic_DNA"/>
</dbReference>
<dbReference type="Pfam" id="PF13692">
    <property type="entry name" value="Glyco_trans_1_4"/>
    <property type="match status" value="1"/>
</dbReference>
<dbReference type="InterPro" id="IPR028098">
    <property type="entry name" value="Glyco_trans_4-like_N"/>
</dbReference>
<dbReference type="Pfam" id="PF13439">
    <property type="entry name" value="Glyco_transf_4"/>
    <property type="match status" value="1"/>
</dbReference>
<name>A1BID3_CHLPD</name>
<feature type="domain" description="Glycosyltransferase subfamily 4-like N-terminal" evidence="1">
    <location>
        <begin position="26"/>
        <end position="189"/>
    </location>
</feature>
<dbReference type="GO" id="GO:0016757">
    <property type="term" value="F:glycosyltransferase activity"/>
    <property type="evidence" value="ECO:0007669"/>
    <property type="project" value="UniProtKB-ARBA"/>
</dbReference>
<dbReference type="PANTHER" id="PTHR45947:SF3">
    <property type="entry name" value="SULFOQUINOVOSYL TRANSFERASE SQD2"/>
    <property type="match status" value="1"/>
</dbReference>
<dbReference type="CAZy" id="GT4">
    <property type="family name" value="Glycosyltransferase Family 4"/>
</dbReference>
<evidence type="ECO:0000313" key="3">
    <source>
        <dbReference type="Proteomes" id="UP000008701"/>
    </source>
</evidence>
<keyword evidence="3" id="KW-1185">Reference proteome</keyword>
<dbReference type="Gene3D" id="3.40.50.2000">
    <property type="entry name" value="Glycogen Phosphorylase B"/>
    <property type="match status" value="2"/>
</dbReference>
<dbReference type="AlphaFoldDB" id="A1BID3"/>
<dbReference type="eggNOG" id="COG0438">
    <property type="taxonomic scope" value="Bacteria"/>
</dbReference>
<reference evidence="2 3" key="1">
    <citation type="submission" date="2006-12" db="EMBL/GenBank/DDBJ databases">
        <title>Complete sequence of Chlorobium phaeobacteroides DSM 266.</title>
        <authorList>
            <consortium name="US DOE Joint Genome Institute"/>
            <person name="Copeland A."/>
            <person name="Lucas S."/>
            <person name="Lapidus A."/>
            <person name="Barry K."/>
            <person name="Detter J.C."/>
            <person name="Glavina del Rio T."/>
            <person name="Hammon N."/>
            <person name="Israni S."/>
            <person name="Pitluck S."/>
            <person name="Goltsman E."/>
            <person name="Schmutz J."/>
            <person name="Larimer F."/>
            <person name="Land M."/>
            <person name="Hauser L."/>
            <person name="Mikhailova N."/>
            <person name="Li T."/>
            <person name="Overmann J."/>
            <person name="Bryant D.A."/>
            <person name="Richardson P."/>
        </authorList>
    </citation>
    <scope>NUCLEOTIDE SEQUENCE [LARGE SCALE GENOMIC DNA]</scope>
    <source>
        <strain evidence="2 3">DSM 266</strain>
    </source>
</reference>
<evidence type="ECO:0000259" key="1">
    <source>
        <dbReference type="Pfam" id="PF13439"/>
    </source>
</evidence>
<accession>A1BID3</accession>
<keyword evidence="2" id="KW-0808">Transferase</keyword>
<dbReference type="PANTHER" id="PTHR45947">
    <property type="entry name" value="SULFOQUINOVOSYL TRANSFERASE SQD2"/>
    <property type="match status" value="1"/>
</dbReference>
<dbReference type="InterPro" id="IPR050194">
    <property type="entry name" value="Glycosyltransferase_grp1"/>
</dbReference>
<dbReference type="SUPFAM" id="SSF53756">
    <property type="entry name" value="UDP-Glycosyltransferase/glycogen phosphorylase"/>
    <property type="match status" value="1"/>
</dbReference>
<dbReference type="Proteomes" id="UP000008701">
    <property type="component" value="Chromosome"/>
</dbReference>
<protein>
    <submittedName>
        <fullName evidence="2">Glycosyl transferase, group 1</fullName>
    </submittedName>
</protein>